<keyword evidence="2" id="KW-1185">Reference proteome</keyword>
<organism evidence="1 2">
    <name type="scientific">Streptomyces fructofermentans</name>
    <dbReference type="NCBI Taxonomy" id="152141"/>
    <lineage>
        <taxon>Bacteria</taxon>
        <taxon>Bacillati</taxon>
        <taxon>Actinomycetota</taxon>
        <taxon>Actinomycetes</taxon>
        <taxon>Kitasatosporales</taxon>
        <taxon>Streptomycetaceae</taxon>
        <taxon>Streptomyces</taxon>
    </lineage>
</organism>
<protein>
    <submittedName>
        <fullName evidence="1">Uncharacterized protein</fullName>
    </submittedName>
</protein>
<dbReference type="Proteomes" id="UP000645555">
    <property type="component" value="Unassembled WGS sequence"/>
</dbReference>
<dbReference type="RefSeq" id="WP_190040291.1">
    <property type="nucleotide sequence ID" value="NZ_BMWD01000057.1"/>
</dbReference>
<reference evidence="1" key="1">
    <citation type="journal article" date="2014" name="Int. J. Syst. Evol. Microbiol.">
        <title>Complete genome sequence of Corynebacterium casei LMG S-19264T (=DSM 44701T), isolated from a smear-ripened cheese.</title>
        <authorList>
            <consortium name="US DOE Joint Genome Institute (JGI-PGF)"/>
            <person name="Walter F."/>
            <person name="Albersmeier A."/>
            <person name="Kalinowski J."/>
            <person name="Ruckert C."/>
        </authorList>
    </citation>
    <scope>NUCLEOTIDE SEQUENCE</scope>
    <source>
        <strain evidence="1">JCM 4956</strain>
    </source>
</reference>
<comment type="caution">
    <text evidence="1">The sequence shown here is derived from an EMBL/GenBank/DDBJ whole genome shotgun (WGS) entry which is preliminary data.</text>
</comment>
<name>A0A918U5U3_9ACTN</name>
<proteinExistence type="predicted"/>
<sequence length="70" mass="8204">MITDIYAAALSVKEKPDTIRQWVCRRELTHHGYDRRRRVRVDLDELCDLVAAKREARQAERVDHGSDLLS</sequence>
<evidence type="ECO:0000313" key="1">
    <source>
        <dbReference type="EMBL" id="GGX99267.1"/>
    </source>
</evidence>
<gene>
    <name evidence="1" type="ORF">GCM10010515_76820</name>
</gene>
<evidence type="ECO:0000313" key="2">
    <source>
        <dbReference type="Proteomes" id="UP000645555"/>
    </source>
</evidence>
<accession>A0A918U5U3</accession>
<reference evidence="1" key="2">
    <citation type="submission" date="2020-09" db="EMBL/GenBank/DDBJ databases">
        <authorList>
            <person name="Sun Q."/>
            <person name="Ohkuma M."/>
        </authorList>
    </citation>
    <scope>NUCLEOTIDE SEQUENCE</scope>
    <source>
        <strain evidence="1">JCM 4956</strain>
    </source>
</reference>
<dbReference type="AlphaFoldDB" id="A0A918U5U3"/>
<dbReference type="EMBL" id="BMWD01000057">
    <property type="protein sequence ID" value="GGX99267.1"/>
    <property type="molecule type" value="Genomic_DNA"/>
</dbReference>